<dbReference type="CDD" id="cd06223">
    <property type="entry name" value="PRTases_typeI"/>
    <property type="match status" value="1"/>
</dbReference>
<evidence type="ECO:0000256" key="6">
    <source>
        <dbReference type="ARBA" id="ARBA00011738"/>
    </source>
</evidence>
<evidence type="ECO:0000256" key="7">
    <source>
        <dbReference type="ARBA" id="ARBA00011893"/>
    </source>
</evidence>
<organism evidence="14 15">
    <name type="scientific">Sphingopyxis terrae subsp. terrae NBRC 15098</name>
    <dbReference type="NCBI Taxonomy" id="1219058"/>
    <lineage>
        <taxon>Bacteria</taxon>
        <taxon>Pseudomonadati</taxon>
        <taxon>Pseudomonadota</taxon>
        <taxon>Alphaproteobacteria</taxon>
        <taxon>Sphingomonadales</taxon>
        <taxon>Sphingomonadaceae</taxon>
        <taxon>Sphingopyxis</taxon>
    </lineage>
</organism>
<dbReference type="PANTHER" id="PTHR32315:SF3">
    <property type="entry name" value="ADENINE PHOSPHORIBOSYLTRANSFERASE"/>
    <property type="match status" value="1"/>
</dbReference>
<dbReference type="GO" id="GO:0003999">
    <property type="term" value="F:adenine phosphoribosyltransferase activity"/>
    <property type="evidence" value="ECO:0007669"/>
    <property type="project" value="UniProtKB-UniRule"/>
</dbReference>
<name>A0A142W2M7_9SPHN</name>
<dbReference type="Gene3D" id="3.40.50.2020">
    <property type="match status" value="1"/>
</dbReference>
<comment type="subunit">
    <text evidence="6 12">Homodimer.</text>
</comment>
<evidence type="ECO:0000313" key="15">
    <source>
        <dbReference type="Proteomes" id="UP000076234"/>
    </source>
</evidence>
<evidence type="ECO:0000256" key="2">
    <source>
        <dbReference type="ARBA" id="ARBA00003968"/>
    </source>
</evidence>
<dbReference type="Pfam" id="PF00156">
    <property type="entry name" value="Pribosyltran"/>
    <property type="match status" value="1"/>
</dbReference>
<dbReference type="GO" id="GO:0006168">
    <property type="term" value="P:adenine salvage"/>
    <property type="evidence" value="ECO:0007669"/>
    <property type="project" value="InterPro"/>
</dbReference>
<dbReference type="UniPathway" id="UPA00588">
    <property type="reaction ID" value="UER00646"/>
</dbReference>
<dbReference type="GO" id="GO:0002055">
    <property type="term" value="F:adenine binding"/>
    <property type="evidence" value="ECO:0007669"/>
    <property type="project" value="TreeGrafter"/>
</dbReference>
<evidence type="ECO:0000256" key="11">
    <source>
        <dbReference type="ARBA" id="ARBA00022726"/>
    </source>
</evidence>
<dbReference type="NCBIfam" id="TIGR01090">
    <property type="entry name" value="apt"/>
    <property type="match status" value="1"/>
</dbReference>
<accession>A0A142W2M7</accession>
<proteinExistence type="inferred from homology"/>
<comment type="catalytic activity">
    <reaction evidence="1 12">
        <text>AMP + diphosphate = 5-phospho-alpha-D-ribose 1-diphosphate + adenine</text>
        <dbReference type="Rhea" id="RHEA:16609"/>
        <dbReference type="ChEBI" id="CHEBI:16708"/>
        <dbReference type="ChEBI" id="CHEBI:33019"/>
        <dbReference type="ChEBI" id="CHEBI:58017"/>
        <dbReference type="ChEBI" id="CHEBI:456215"/>
        <dbReference type="EC" id="2.4.2.7"/>
    </reaction>
</comment>
<evidence type="ECO:0000256" key="3">
    <source>
        <dbReference type="ARBA" id="ARBA00004496"/>
    </source>
</evidence>
<comment type="subcellular location">
    <subcellularLocation>
        <location evidence="3 12">Cytoplasm</location>
    </subcellularLocation>
</comment>
<comment type="pathway">
    <text evidence="4 12">Purine metabolism; AMP biosynthesis via salvage pathway; AMP from adenine: step 1/1.</text>
</comment>
<protein>
    <recommendedName>
        <fullName evidence="7 12">Adenine phosphoribosyltransferase</fullName>
        <shortName evidence="12">APRT</shortName>
        <ecNumber evidence="7 12">2.4.2.7</ecNumber>
    </recommendedName>
</protein>
<dbReference type="HAMAP" id="MF_00004">
    <property type="entry name" value="Aden_phosphoribosyltr"/>
    <property type="match status" value="1"/>
</dbReference>
<dbReference type="InterPro" id="IPR000836">
    <property type="entry name" value="PRTase_dom"/>
</dbReference>
<dbReference type="FunFam" id="3.40.50.2020:FF:000004">
    <property type="entry name" value="Adenine phosphoribosyltransferase"/>
    <property type="match status" value="1"/>
</dbReference>
<dbReference type="InterPro" id="IPR029057">
    <property type="entry name" value="PRTase-like"/>
</dbReference>
<comment type="similarity">
    <text evidence="5 12">Belongs to the purine/pyrimidine phosphoribosyltransferase family.</text>
</comment>
<evidence type="ECO:0000256" key="1">
    <source>
        <dbReference type="ARBA" id="ARBA00000868"/>
    </source>
</evidence>
<dbReference type="RefSeq" id="WP_062902657.1">
    <property type="nucleotide sequence ID" value="NZ_CP013342.1"/>
</dbReference>
<dbReference type="GO" id="GO:0005737">
    <property type="term" value="C:cytoplasm"/>
    <property type="evidence" value="ECO:0007669"/>
    <property type="project" value="UniProtKB-SubCell"/>
</dbReference>
<keyword evidence="9 12" id="KW-0328">Glycosyltransferase</keyword>
<dbReference type="GO" id="GO:0006166">
    <property type="term" value="P:purine ribonucleoside salvage"/>
    <property type="evidence" value="ECO:0007669"/>
    <property type="project" value="UniProtKB-UniRule"/>
</dbReference>
<evidence type="ECO:0000256" key="4">
    <source>
        <dbReference type="ARBA" id="ARBA00004659"/>
    </source>
</evidence>
<dbReference type="GO" id="GO:0016208">
    <property type="term" value="F:AMP binding"/>
    <property type="evidence" value="ECO:0007669"/>
    <property type="project" value="TreeGrafter"/>
</dbReference>
<feature type="domain" description="Phosphoribosyltransferase" evidence="13">
    <location>
        <begin position="46"/>
        <end position="156"/>
    </location>
</feature>
<dbReference type="KEGG" id="ster:AOA14_17040"/>
<dbReference type="NCBIfam" id="NF002636">
    <property type="entry name" value="PRK02304.1-5"/>
    <property type="match status" value="1"/>
</dbReference>
<evidence type="ECO:0000259" key="13">
    <source>
        <dbReference type="Pfam" id="PF00156"/>
    </source>
</evidence>
<dbReference type="NCBIfam" id="NF002634">
    <property type="entry name" value="PRK02304.1-3"/>
    <property type="match status" value="1"/>
</dbReference>
<gene>
    <name evidence="12" type="primary">apt</name>
    <name evidence="14" type="ORF">AOA14_17040</name>
</gene>
<keyword evidence="8 12" id="KW-0963">Cytoplasm</keyword>
<comment type="function">
    <text evidence="2 12">Catalyzes a salvage reaction resulting in the formation of AMP, that is energically less costly than de novo synthesis.</text>
</comment>
<dbReference type="EMBL" id="CP013342">
    <property type="protein sequence ID" value="AMU96308.1"/>
    <property type="molecule type" value="Genomic_DNA"/>
</dbReference>
<evidence type="ECO:0000313" key="14">
    <source>
        <dbReference type="EMBL" id="AMU96308.1"/>
    </source>
</evidence>
<keyword evidence="10 12" id="KW-0808">Transferase</keyword>
<evidence type="ECO:0000256" key="10">
    <source>
        <dbReference type="ARBA" id="ARBA00022679"/>
    </source>
</evidence>
<evidence type="ECO:0000256" key="5">
    <source>
        <dbReference type="ARBA" id="ARBA00008391"/>
    </source>
</evidence>
<evidence type="ECO:0000256" key="12">
    <source>
        <dbReference type="HAMAP-Rule" id="MF_00004"/>
    </source>
</evidence>
<reference evidence="14 15" key="2">
    <citation type="journal article" date="2016" name="Genome Announc.">
        <title>Complete Genome Sequence of Sphingopyxis terrae Strain 203-1 (NBRC 111660), a Polyethylene Glycol Degrader.</title>
        <authorList>
            <person name="Ohtsubo Y."/>
            <person name="Nonoyama S."/>
            <person name="Nagata Y."/>
            <person name="Numata M."/>
            <person name="Tsuchikane K."/>
            <person name="Hosoyama A."/>
            <person name="Yamazoe A."/>
            <person name="Tsuda M."/>
            <person name="Fujita N."/>
            <person name="Kawai F."/>
        </authorList>
    </citation>
    <scope>NUCLEOTIDE SEQUENCE [LARGE SCALE GENOMIC DNA]</scope>
    <source>
        <strain evidence="14 15">203-1</strain>
    </source>
</reference>
<keyword evidence="11 12" id="KW-0660">Purine salvage</keyword>
<dbReference type="InterPro" id="IPR050054">
    <property type="entry name" value="UPRTase/APRTase"/>
</dbReference>
<reference evidence="15" key="1">
    <citation type="submission" date="2015-11" db="EMBL/GenBank/DDBJ databases">
        <title>Complete genome sequence of a polyethylene glycol-degrading strain Sphingopyxis terrae strain 203-1 (NBRC 15098).</title>
        <authorList>
            <person name="Yoshiyuki O."/>
            <person name="Shouta N."/>
            <person name="Nagata Y."/>
            <person name="Numata M."/>
            <person name="Tsuchikane K."/>
            <person name="Hosoyama A."/>
            <person name="Yamazoe A."/>
            <person name="Tsuda M."/>
            <person name="Fujita N."/>
            <person name="Kawai F."/>
        </authorList>
    </citation>
    <scope>NUCLEOTIDE SEQUENCE [LARGE SCALE GENOMIC DNA]</scope>
    <source>
        <strain evidence="15">203-1</strain>
    </source>
</reference>
<dbReference type="Proteomes" id="UP000076234">
    <property type="component" value="Chromosome"/>
</dbReference>
<evidence type="ECO:0000256" key="8">
    <source>
        <dbReference type="ARBA" id="ARBA00022490"/>
    </source>
</evidence>
<evidence type="ECO:0000256" key="9">
    <source>
        <dbReference type="ARBA" id="ARBA00022676"/>
    </source>
</evidence>
<dbReference type="GO" id="GO:0044209">
    <property type="term" value="P:AMP salvage"/>
    <property type="evidence" value="ECO:0007669"/>
    <property type="project" value="UniProtKB-UniRule"/>
</dbReference>
<dbReference type="AlphaFoldDB" id="A0A142W2M7"/>
<dbReference type="EC" id="2.4.2.7" evidence="7 12"/>
<sequence length="184" mass="19323">MIAVPPRPDLDLSGLVRTIPDFPKPGIQFRDITTLIGDAAGFSESVRRLADRAARYRPDLIVAIEARGFLFGAAMATALGIGLVPVRKAGKLPGVTIGVDYELEYGTDRLELHEGAVTEGHRVVLVDDLLATGGTILATAELMRSVGADVAAALFVIDLPDLGGSQRLEAAGLACETLIAFDGD</sequence>
<dbReference type="PANTHER" id="PTHR32315">
    <property type="entry name" value="ADENINE PHOSPHORIBOSYLTRANSFERASE"/>
    <property type="match status" value="1"/>
</dbReference>
<dbReference type="InterPro" id="IPR005764">
    <property type="entry name" value="Ade_phspho_trans"/>
</dbReference>
<dbReference type="SUPFAM" id="SSF53271">
    <property type="entry name" value="PRTase-like"/>
    <property type="match status" value="1"/>
</dbReference>
<dbReference type="STRING" id="1219058.AOA14_17040"/>